<reference evidence="1 2" key="1">
    <citation type="journal article" date="2022" name="DNA Res.">
        <title>Chromosomal-level genome assembly of the orchid tree Bauhinia variegata (Leguminosae; Cercidoideae) supports the allotetraploid origin hypothesis of Bauhinia.</title>
        <authorList>
            <person name="Zhong Y."/>
            <person name="Chen Y."/>
            <person name="Zheng D."/>
            <person name="Pang J."/>
            <person name="Liu Y."/>
            <person name="Luo S."/>
            <person name="Meng S."/>
            <person name="Qian L."/>
            <person name="Wei D."/>
            <person name="Dai S."/>
            <person name="Zhou R."/>
        </authorList>
    </citation>
    <scope>NUCLEOTIDE SEQUENCE [LARGE SCALE GENOMIC DNA]</scope>
    <source>
        <strain evidence="1">BV-YZ2020</strain>
    </source>
</reference>
<organism evidence="1 2">
    <name type="scientific">Bauhinia variegata</name>
    <name type="common">Purple orchid tree</name>
    <name type="synonym">Phanera variegata</name>
    <dbReference type="NCBI Taxonomy" id="167791"/>
    <lineage>
        <taxon>Eukaryota</taxon>
        <taxon>Viridiplantae</taxon>
        <taxon>Streptophyta</taxon>
        <taxon>Embryophyta</taxon>
        <taxon>Tracheophyta</taxon>
        <taxon>Spermatophyta</taxon>
        <taxon>Magnoliopsida</taxon>
        <taxon>eudicotyledons</taxon>
        <taxon>Gunneridae</taxon>
        <taxon>Pentapetalae</taxon>
        <taxon>rosids</taxon>
        <taxon>fabids</taxon>
        <taxon>Fabales</taxon>
        <taxon>Fabaceae</taxon>
        <taxon>Cercidoideae</taxon>
        <taxon>Cercideae</taxon>
        <taxon>Bauhiniinae</taxon>
        <taxon>Bauhinia</taxon>
    </lineage>
</organism>
<dbReference type="Proteomes" id="UP000828941">
    <property type="component" value="Chromosome 5"/>
</dbReference>
<evidence type="ECO:0000313" key="2">
    <source>
        <dbReference type="Proteomes" id="UP000828941"/>
    </source>
</evidence>
<gene>
    <name evidence="1" type="ORF">L6164_012394</name>
</gene>
<dbReference type="EMBL" id="CM039430">
    <property type="protein sequence ID" value="KAI4345255.1"/>
    <property type="molecule type" value="Genomic_DNA"/>
</dbReference>
<proteinExistence type="predicted"/>
<accession>A0ACB9P9V9</accession>
<evidence type="ECO:0000313" key="1">
    <source>
        <dbReference type="EMBL" id="KAI4345255.1"/>
    </source>
</evidence>
<keyword evidence="2" id="KW-1185">Reference proteome</keyword>
<name>A0ACB9P9V9_BAUVA</name>
<sequence>MSIEAMAIAGMDYNQCAINFEEWDSCWRQQTPLYLQVGANLCTQMEKKRDVNNVQEVKAMLRQWAKAVASKQESASHVRNQTINVLR</sequence>
<protein>
    <submittedName>
        <fullName evidence="1">Uncharacterized protein</fullName>
    </submittedName>
</protein>
<comment type="caution">
    <text evidence="1">The sequence shown here is derived from an EMBL/GenBank/DDBJ whole genome shotgun (WGS) entry which is preliminary data.</text>
</comment>